<evidence type="ECO:0008006" key="4">
    <source>
        <dbReference type="Google" id="ProtNLM"/>
    </source>
</evidence>
<gene>
    <name evidence="2" type="ORF">B0H16DRAFT_967790</name>
</gene>
<organism evidence="2 3">
    <name type="scientific">Mycena metata</name>
    <dbReference type="NCBI Taxonomy" id="1033252"/>
    <lineage>
        <taxon>Eukaryota</taxon>
        <taxon>Fungi</taxon>
        <taxon>Dikarya</taxon>
        <taxon>Basidiomycota</taxon>
        <taxon>Agaricomycotina</taxon>
        <taxon>Agaricomycetes</taxon>
        <taxon>Agaricomycetidae</taxon>
        <taxon>Agaricales</taxon>
        <taxon>Marasmiineae</taxon>
        <taxon>Mycenaceae</taxon>
        <taxon>Mycena</taxon>
    </lineage>
</organism>
<evidence type="ECO:0000313" key="2">
    <source>
        <dbReference type="EMBL" id="KAJ7746040.1"/>
    </source>
</evidence>
<reference evidence="2" key="1">
    <citation type="submission" date="2023-03" db="EMBL/GenBank/DDBJ databases">
        <title>Massive genome expansion in bonnet fungi (Mycena s.s.) driven by repeated elements and novel gene families across ecological guilds.</title>
        <authorList>
            <consortium name="Lawrence Berkeley National Laboratory"/>
            <person name="Harder C.B."/>
            <person name="Miyauchi S."/>
            <person name="Viragh M."/>
            <person name="Kuo A."/>
            <person name="Thoen E."/>
            <person name="Andreopoulos B."/>
            <person name="Lu D."/>
            <person name="Skrede I."/>
            <person name="Drula E."/>
            <person name="Henrissat B."/>
            <person name="Morin E."/>
            <person name="Kohler A."/>
            <person name="Barry K."/>
            <person name="LaButti K."/>
            <person name="Morin E."/>
            <person name="Salamov A."/>
            <person name="Lipzen A."/>
            <person name="Mereny Z."/>
            <person name="Hegedus B."/>
            <person name="Baldrian P."/>
            <person name="Stursova M."/>
            <person name="Weitz H."/>
            <person name="Taylor A."/>
            <person name="Grigoriev I.V."/>
            <person name="Nagy L.G."/>
            <person name="Martin F."/>
            <person name="Kauserud H."/>
        </authorList>
    </citation>
    <scope>NUCLEOTIDE SEQUENCE</scope>
    <source>
        <strain evidence="2">CBHHK182m</strain>
    </source>
</reference>
<sequence length="82" mass="8606">MDREFPVRCISGAVSLSCVLSLSIFSSVSSADGRGRAPASAGSRKGTTPALALAYFPVRVWRLHALSACAWGRTAPPIDATR</sequence>
<feature type="chain" id="PRO_5042101248" description="Secreted protein" evidence="1">
    <location>
        <begin position="31"/>
        <end position="82"/>
    </location>
</feature>
<comment type="caution">
    <text evidence="2">The sequence shown here is derived from an EMBL/GenBank/DDBJ whole genome shotgun (WGS) entry which is preliminary data.</text>
</comment>
<feature type="signal peptide" evidence="1">
    <location>
        <begin position="1"/>
        <end position="30"/>
    </location>
</feature>
<name>A0AAD7ILR0_9AGAR</name>
<dbReference type="AlphaFoldDB" id="A0AAD7ILR0"/>
<keyword evidence="3" id="KW-1185">Reference proteome</keyword>
<proteinExistence type="predicted"/>
<dbReference type="EMBL" id="JARKIB010000081">
    <property type="protein sequence ID" value="KAJ7746040.1"/>
    <property type="molecule type" value="Genomic_DNA"/>
</dbReference>
<evidence type="ECO:0000256" key="1">
    <source>
        <dbReference type="SAM" id="SignalP"/>
    </source>
</evidence>
<accession>A0AAD7ILR0</accession>
<evidence type="ECO:0000313" key="3">
    <source>
        <dbReference type="Proteomes" id="UP001215598"/>
    </source>
</evidence>
<dbReference type="Proteomes" id="UP001215598">
    <property type="component" value="Unassembled WGS sequence"/>
</dbReference>
<keyword evidence="1" id="KW-0732">Signal</keyword>
<protein>
    <recommendedName>
        <fullName evidence="4">Secreted protein</fullName>
    </recommendedName>
</protein>